<dbReference type="AlphaFoldDB" id="A0A0A9FID4"/>
<name>A0A0A9FID4_ARUDO</name>
<accession>A0A0A9FID4</accession>
<sequence length="55" mass="6673">MSSLHLCFLEYFNSHTWFPQRICPLIFISWPRETKKKDSRSYLLQVYRKVGGLNH</sequence>
<reference evidence="1" key="2">
    <citation type="journal article" date="2015" name="Data Brief">
        <title>Shoot transcriptome of the giant reed, Arundo donax.</title>
        <authorList>
            <person name="Barrero R.A."/>
            <person name="Guerrero F.D."/>
            <person name="Moolhuijzen P."/>
            <person name="Goolsby J.A."/>
            <person name="Tidwell J."/>
            <person name="Bellgard S.E."/>
            <person name="Bellgard M.I."/>
        </authorList>
    </citation>
    <scope>NUCLEOTIDE SEQUENCE</scope>
    <source>
        <tissue evidence="1">Shoot tissue taken approximately 20 cm above the soil surface</tissue>
    </source>
</reference>
<organism evidence="1">
    <name type="scientific">Arundo donax</name>
    <name type="common">Giant reed</name>
    <name type="synonym">Donax arundinaceus</name>
    <dbReference type="NCBI Taxonomy" id="35708"/>
    <lineage>
        <taxon>Eukaryota</taxon>
        <taxon>Viridiplantae</taxon>
        <taxon>Streptophyta</taxon>
        <taxon>Embryophyta</taxon>
        <taxon>Tracheophyta</taxon>
        <taxon>Spermatophyta</taxon>
        <taxon>Magnoliopsida</taxon>
        <taxon>Liliopsida</taxon>
        <taxon>Poales</taxon>
        <taxon>Poaceae</taxon>
        <taxon>PACMAD clade</taxon>
        <taxon>Arundinoideae</taxon>
        <taxon>Arundineae</taxon>
        <taxon>Arundo</taxon>
    </lineage>
</organism>
<dbReference type="EMBL" id="GBRH01186907">
    <property type="protein sequence ID" value="JAE10989.1"/>
    <property type="molecule type" value="Transcribed_RNA"/>
</dbReference>
<evidence type="ECO:0000313" key="1">
    <source>
        <dbReference type="EMBL" id="JAE10989.1"/>
    </source>
</evidence>
<proteinExistence type="predicted"/>
<reference evidence="1" key="1">
    <citation type="submission" date="2014-09" db="EMBL/GenBank/DDBJ databases">
        <authorList>
            <person name="Magalhaes I.L.F."/>
            <person name="Oliveira U."/>
            <person name="Santos F.R."/>
            <person name="Vidigal T.H.D.A."/>
            <person name="Brescovit A.D."/>
            <person name="Santos A.J."/>
        </authorList>
    </citation>
    <scope>NUCLEOTIDE SEQUENCE</scope>
    <source>
        <tissue evidence="1">Shoot tissue taken approximately 20 cm above the soil surface</tissue>
    </source>
</reference>
<protein>
    <submittedName>
        <fullName evidence="1">Uncharacterized protein</fullName>
    </submittedName>
</protein>